<evidence type="ECO:0000313" key="2">
    <source>
        <dbReference type="EMBL" id="OCT94784.1"/>
    </source>
</evidence>
<name>A0A974DML7_XENLA</name>
<dbReference type="EMBL" id="CM004468">
    <property type="protein sequence ID" value="OCT94784.1"/>
    <property type="molecule type" value="Genomic_DNA"/>
</dbReference>
<evidence type="ECO:0000256" key="1">
    <source>
        <dbReference type="SAM" id="MobiDB-lite"/>
    </source>
</evidence>
<gene>
    <name evidence="2" type="ORF">XELAEV_18012474mg</name>
</gene>
<dbReference type="AlphaFoldDB" id="A0A974DML7"/>
<accession>A0A974DML7</accession>
<organism evidence="2 3">
    <name type="scientific">Xenopus laevis</name>
    <name type="common">African clawed frog</name>
    <dbReference type="NCBI Taxonomy" id="8355"/>
    <lineage>
        <taxon>Eukaryota</taxon>
        <taxon>Metazoa</taxon>
        <taxon>Chordata</taxon>
        <taxon>Craniata</taxon>
        <taxon>Vertebrata</taxon>
        <taxon>Euteleostomi</taxon>
        <taxon>Amphibia</taxon>
        <taxon>Batrachia</taxon>
        <taxon>Anura</taxon>
        <taxon>Pipoidea</taxon>
        <taxon>Pipidae</taxon>
        <taxon>Xenopodinae</taxon>
        <taxon>Xenopus</taxon>
        <taxon>Xenopus</taxon>
    </lineage>
</organism>
<sequence>MAEKDVEAWIRQLQAEAAVRGKDWLQQQMLWLLPQPPAPPSPKSTRRSRPATRLSPSTSPARRASTSPGSQRQMFFSYYFSNEPSSQHHKERLERTCFGGSSGLSCPDTPLEQRGVSVTVGSNTDGPLGEKDVPAVQEVSDFAKGSTYVCFEGPLGAHIKSEVKEKM</sequence>
<protein>
    <submittedName>
        <fullName evidence="2">Uncharacterized protein</fullName>
    </submittedName>
</protein>
<evidence type="ECO:0000313" key="3">
    <source>
        <dbReference type="Proteomes" id="UP000694892"/>
    </source>
</evidence>
<reference evidence="3" key="1">
    <citation type="journal article" date="2016" name="Nature">
        <title>Genome evolution in the allotetraploid frog Xenopus laevis.</title>
        <authorList>
            <person name="Session A.M."/>
            <person name="Uno Y."/>
            <person name="Kwon T."/>
            <person name="Chapman J.A."/>
            <person name="Toyoda A."/>
            <person name="Takahashi S."/>
            <person name="Fukui A."/>
            <person name="Hikosaka A."/>
            <person name="Suzuki A."/>
            <person name="Kondo M."/>
            <person name="van Heeringen S.J."/>
            <person name="Quigley I."/>
            <person name="Heinz S."/>
            <person name="Ogino H."/>
            <person name="Ochi H."/>
            <person name="Hellsten U."/>
            <person name="Lyons J.B."/>
            <person name="Simakov O."/>
            <person name="Putnam N."/>
            <person name="Stites J."/>
            <person name="Kuroki Y."/>
            <person name="Tanaka T."/>
            <person name="Michiue T."/>
            <person name="Watanabe M."/>
            <person name="Bogdanovic O."/>
            <person name="Lister R."/>
            <person name="Georgiou G."/>
            <person name="Paranjpe S.S."/>
            <person name="van Kruijsbergen I."/>
            <person name="Shu S."/>
            <person name="Carlson J."/>
            <person name="Kinoshita T."/>
            <person name="Ohta Y."/>
            <person name="Mawaribuchi S."/>
            <person name="Jenkins J."/>
            <person name="Grimwood J."/>
            <person name="Schmutz J."/>
            <person name="Mitros T."/>
            <person name="Mozaffari S.V."/>
            <person name="Suzuki Y."/>
            <person name="Haramoto Y."/>
            <person name="Yamamoto T.S."/>
            <person name="Takagi C."/>
            <person name="Heald R."/>
            <person name="Miller K."/>
            <person name="Haudenschild C."/>
            <person name="Kitzman J."/>
            <person name="Nakayama T."/>
            <person name="Izutsu Y."/>
            <person name="Robert J."/>
            <person name="Fortriede J."/>
            <person name="Burns K."/>
            <person name="Lotay V."/>
            <person name="Karimi K."/>
            <person name="Yasuoka Y."/>
            <person name="Dichmann D.S."/>
            <person name="Flajnik M.F."/>
            <person name="Houston D.W."/>
            <person name="Shendure J."/>
            <person name="DuPasquier L."/>
            <person name="Vize P.D."/>
            <person name="Zorn A.M."/>
            <person name="Ito M."/>
            <person name="Marcotte E.M."/>
            <person name="Wallingford J.B."/>
            <person name="Ito Y."/>
            <person name="Asashima M."/>
            <person name="Ueno N."/>
            <person name="Matsuda Y."/>
            <person name="Veenstra G.J."/>
            <person name="Fujiyama A."/>
            <person name="Harland R.M."/>
            <person name="Taira M."/>
            <person name="Rokhsar D.S."/>
        </authorList>
    </citation>
    <scope>NUCLEOTIDE SEQUENCE [LARGE SCALE GENOMIC DNA]</scope>
    <source>
        <strain evidence="3">J</strain>
    </source>
</reference>
<dbReference type="Proteomes" id="UP000694892">
    <property type="component" value="Chromosome 2L"/>
</dbReference>
<feature type="compositionally biased region" description="Polar residues" evidence="1">
    <location>
        <begin position="54"/>
        <end position="70"/>
    </location>
</feature>
<proteinExistence type="predicted"/>
<feature type="region of interest" description="Disordered" evidence="1">
    <location>
        <begin position="31"/>
        <end position="70"/>
    </location>
</feature>